<dbReference type="PANTHER" id="PTHR44591:SF18">
    <property type="entry name" value="REGULATORY PROTEIN"/>
    <property type="match status" value="1"/>
</dbReference>
<proteinExistence type="predicted"/>
<gene>
    <name evidence="5" type="ORF">GCM10025868_38460</name>
</gene>
<dbReference type="SMART" id="SM00448">
    <property type="entry name" value="REC"/>
    <property type="match status" value="1"/>
</dbReference>
<comment type="caution">
    <text evidence="5">The sequence shown here is derived from an EMBL/GenBank/DDBJ whole genome shotgun (WGS) entry which is preliminary data.</text>
</comment>
<dbReference type="Gene3D" id="3.40.50.2300">
    <property type="match status" value="1"/>
</dbReference>
<evidence type="ECO:0000313" key="5">
    <source>
        <dbReference type="EMBL" id="GMA88596.1"/>
    </source>
</evidence>
<evidence type="ECO:0000256" key="3">
    <source>
        <dbReference type="SAM" id="MobiDB-lite"/>
    </source>
</evidence>
<feature type="domain" description="Response regulatory" evidence="4">
    <location>
        <begin position="1"/>
        <end position="119"/>
    </location>
</feature>
<accession>A0ABQ6JPK1</accession>
<reference evidence="6" key="1">
    <citation type="journal article" date="2019" name="Int. J. Syst. Evol. Microbiol.">
        <title>The Global Catalogue of Microorganisms (GCM) 10K type strain sequencing project: providing services to taxonomists for standard genome sequencing and annotation.</title>
        <authorList>
            <consortium name="The Broad Institute Genomics Platform"/>
            <consortium name="The Broad Institute Genome Sequencing Center for Infectious Disease"/>
            <person name="Wu L."/>
            <person name="Ma J."/>
        </authorList>
    </citation>
    <scope>NUCLEOTIDE SEQUENCE [LARGE SCALE GENOMIC DNA]</scope>
    <source>
        <strain evidence="6">NBRC 108730</strain>
    </source>
</reference>
<evidence type="ECO:0000256" key="1">
    <source>
        <dbReference type="ARBA" id="ARBA00022553"/>
    </source>
</evidence>
<dbReference type="Pfam" id="PF00072">
    <property type="entry name" value="Response_reg"/>
    <property type="match status" value="1"/>
</dbReference>
<sequence>MLVCDDTDSVRTLIAMNLELEGYDVVQAHDGQEALDILSDPNAPLPDVVTVDALMPRRDGWWTVAMIRTDPRLEHLPVVMVTASVQRHHRAQAEQANVDAFIAKPFDPDEPGGDRRCAGLGRPRPLSRPARPACGYPVGPVRSAR</sequence>
<dbReference type="Proteomes" id="UP001157017">
    <property type="component" value="Unassembled WGS sequence"/>
</dbReference>
<name>A0ABQ6JPK1_9ACTN</name>
<evidence type="ECO:0000259" key="4">
    <source>
        <dbReference type="PROSITE" id="PS50110"/>
    </source>
</evidence>
<dbReference type="SUPFAM" id="SSF52172">
    <property type="entry name" value="CheY-like"/>
    <property type="match status" value="1"/>
</dbReference>
<feature type="modified residue" description="4-aspartylphosphate" evidence="2">
    <location>
        <position position="52"/>
    </location>
</feature>
<dbReference type="PANTHER" id="PTHR44591">
    <property type="entry name" value="STRESS RESPONSE REGULATOR PROTEIN 1"/>
    <property type="match status" value="1"/>
</dbReference>
<dbReference type="InterPro" id="IPR050595">
    <property type="entry name" value="Bact_response_regulator"/>
</dbReference>
<feature type="compositionally biased region" description="Low complexity" evidence="3">
    <location>
        <begin position="118"/>
        <end position="133"/>
    </location>
</feature>
<dbReference type="EMBL" id="BSUZ01000001">
    <property type="protein sequence ID" value="GMA88596.1"/>
    <property type="molecule type" value="Genomic_DNA"/>
</dbReference>
<dbReference type="PROSITE" id="PS50110">
    <property type="entry name" value="RESPONSE_REGULATORY"/>
    <property type="match status" value="1"/>
</dbReference>
<feature type="region of interest" description="Disordered" evidence="3">
    <location>
        <begin position="103"/>
        <end position="145"/>
    </location>
</feature>
<dbReference type="InterPro" id="IPR001789">
    <property type="entry name" value="Sig_transdc_resp-reg_receiver"/>
</dbReference>
<protein>
    <recommendedName>
        <fullName evidence="4">Response regulatory domain-containing protein</fullName>
    </recommendedName>
</protein>
<evidence type="ECO:0000256" key="2">
    <source>
        <dbReference type="PROSITE-ProRule" id="PRU00169"/>
    </source>
</evidence>
<keyword evidence="6" id="KW-1185">Reference proteome</keyword>
<dbReference type="InterPro" id="IPR011006">
    <property type="entry name" value="CheY-like_superfamily"/>
</dbReference>
<organism evidence="5 6">
    <name type="scientific">Angustibacter aerolatus</name>
    <dbReference type="NCBI Taxonomy" id="1162965"/>
    <lineage>
        <taxon>Bacteria</taxon>
        <taxon>Bacillati</taxon>
        <taxon>Actinomycetota</taxon>
        <taxon>Actinomycetes</taxon>
        <taxon>Kineosporiales</taxon>
        <taxon>Kineosporiaceae</taxon>
    </lineage>
</organism>
<keyword evidence="1 2" id="KW-0597">Phosphoprotein</keyword>
<evidence type="ECO:0000313" key="6">
    <source>
        <dbReference type="Proteomes" id="UP001157017"/>
    </source>
</evidence>